<keyword evidence="1" id="KW-0812">Transmembrane</keyword>
<evidence type="ECO:0000313" key="2">
    <source>
        <dbReference type="EMBL" id="RYV52767.1"/>
    </source>
</evidence>
<accession>A0A4Q5N6W5</accession>
<dbReference type="Pfam" id="PF20447">
    <property type="entry name" value="DUF6704"/>
    <property type="match status" value="1"/>
</dbReference>
<dbReference type="NCBIfam" id="NF041681">
    <property type="entry name" value="HGxxPAAW"/>
    <property type="match status" value="1"/>
</dbReference>
<evidence type="ECO:0000313" key="3">
    <source>
        <dbReference type="Proteomes" id="UP000293764"/>
    </source>
</evidence>
<protein>
    <submittedName>
        <fullName evidence="2">Uncharacterized protein</fullName>
    </submittedName>
</protein>
<dbReference type="AlphaFoldDB" id="A0A4Q5N6W5"/>
<keyword evidence="1" id="KW-0472">Membrane</keyword>
<organism evidence="2 3">
    <name type="scientific">Pengzhenrongella frigida</name>
    <dbReference type="NCBI Taxonomy" id="1259133"/>
    <lineage>
        <taxon>Bacteria</taxon>
        <taxon>Bacillati</taxon>
        <taxon>Actinomycetota</taxon>
        <taxon>Actinomycetes</taxon>
        <taxon>Micrococcales</taxon>
        <taxon>Pengzhenrongella</taxon>
    </lineage>
</organism>
<gene>
    <name evidence="2" type="ORF">EUA98_01720</name>
</gene>
<proteinExistence type="predicted"/>
<keyword evidence="3" id="KW-1185">Reference proteome</keyword>
<sequence length="91" mass="9433">MSETASLPATAPWRNHGRTIAAWTAVTVVLVGGILASFGVLAALPWLFWVGMAVVVVGVVAGKVLQMAGYGQGGKYTLARAARARAEGRSH</sequence>
<reference evidence="2 3" key="1">
    <citation type="submission" date="2019-01" db="EMBL/GenBank/DDBJ databases">
        <title>Novel species of Cellulomonas.</title>
        <authorList>
            <person name="Liu Q."/>
            <person name="Xin Y.-H."/>
        </authorList>
    </citation>
    <scope>NUCLEOTIDE SEQUENCE [LARGE SCALE GENOMIC DNA]</scope>
    <source>
        <strain evidence="2 3">HLT2-17</strain>
    </source>
</reference>
<name>A0A4Q5N6W5_9MICO</name>
<comment type="caution">
    <text evidence="2">The sequence shown here is derived from an EMBL/GenBank/DDBJ whole genome shotgun (WGS) entry which is preliminary data.</text>
</comment>
<dbReference type="Proteomes" id="UP000293764">
    <property type="component" value="Unassembled WGS sequence"/>
</dbReference>
<dbReference type="EMBL" id="SDWW01000003">
    <property type="protein sequence ID" value="RYV52767.1"/>
    <property type="molecule type" value="Genomic_DNA"/>
</dbReference>
<dbReference type="InterPro" id="IPR046550">
    <property type="entry name" value="DUF6704"/>
</dbReference>
<evidence type="ECO:0000256" key="1">
    <source>
        <dbReference type="SAM" id="Phobius"/>
    </source>
</evidence>
<keyword evidence="1" id="KW-1133">Transmembrane helix</keyword>
<dbReference type="OrthoDB" id="5149710at2"/>
<feature type="transmembrane region" description="Helical" evidence="1">
    <location>
        <begin position="46"/>
        <end position="65"/>
    </location>
</feature>
<feature type="transmembrane region" description="Helical" evidence="1">
    <location>
        <begin position="20"/>
        <end position="40"/>
    </location>
</feature>